<protein>
    <submittedName>
        <fullName evidence="2">Hydrolase/ protein serine/threonine phosphatase</fullName>
    </submittedName>
</protein>
<dbReference type="PaxDb" id="4113-PGSC0003DMT400083932"/>
<dbReference type="EnsemblPlants" id="PGSC0003DMT400083932">
    <property type="protein sequence ID" value="PGSC0003DMT400083932"/>
    <property type="gene ID" value="PGSC0003DMG400033662"/>
</dbReference>
<sequence>MFPQCQLDHILKDDTFLGRLGTFFGKVWDLFVYMLGCSYVSAAGAILLLTIAIVFGPSKVSWKKRLLIGILHVSAHLATALIFMLLMELGVEI</sequence>
<feature type="transmembrane region" description="Helical" evidence="1">
    <location>
        <begin position="30"/>
        <end position="54"/>
    </location>
</feature>
<proteinExistence type="predicted"/>
<name>M1D7D5_SOLTU</name>
<dbReference type="AlphaFoldDB" id="M1D7D5"/>
<dbReference type="InParanoid" id="M1D7D5"/>
<dbReference type="HOGENOM" id="CLU_2403848_0_0_1"/>
<reference evidence="3" key="1">
    <citation type="journal article" date="2011" name="Nature">
        <title>Genome sequence and analysis of the tuber crop potato.</title>
        <authorList>
            <consortium name="The Potato Genome Sequencing Consortium"/>
        </authorList>
    </citation>
    <scope>NUCLEOTIDE SEQUENCE [LARGE SCALE GENOMIC DNA]</scope>
    <source>
        <strain evidence="3">cv. DM1-3 516 R44</strain>
    </source>
</reference>
<feature type="transmembrane region" description="Helical" evidence="1">
    <location>
        <begin position="66"/>
        <end position="87"/>
    </location>
</feature>
<dbReference type="Proteomes" id="UP000011115">
    <property type="component" value="Unassembled WGS sequence"/>
</dbReference>
<keyword evidence="1" id="KW-0812">Transmembrane</keyword>
<reference evidence="2" key="2">
    <citation type="submission" date="2015-06" db="UniProtKB">
        <authorList>
            <consortium name="EnsemblPlants"/>
        </authorList>
    </citation>
    <scope>IDENTIFICATION</scope>
    <source>
        <strain evidence="2">DM1-3 516 R44</strain>
    </source>
</reference>
<organism evidence="2 3">
    <name type="scientific">Solanum tuberosum</name>
    <name type="common">Potato</name>
    <dbReference type="NCBI Taxonomy" id="4113"/>
    <lineage>
        <taxon>Eukaryota</taxon>
        <taxon>Viridiplantae</taxon>
        <taxon>Streptophyta</taxon>
        <taxon>Embryophyta</taxon>
        <taxon>Tracheophyta</taxon>
        <taxon>Spermatophyta</taxon>
        <taxon>Magnoliopsida</taxon>
        <taxon>eudicotyledons</taxon>
        <taxon>Gunneridae</taxon>
        <taxon>Pentapetalae</taxon>
        <taxon>asterids</taxon>
        <taxon>lamiids</taxon>
        <taxon>Solanales</taxon>
        <taxon>Solanaceae</taxon>
        <taxon>Solanoideae</taxon>
        <taxon>Solaneae</taxon>
        <taxon>Solanum</taxon>
    </lineage>
</organism>
<keyword evidence="3" id="KW-1185">Reference proteome</keyword>
<accession>M1D7D5</accession>
<keyword evidence="1" id="KW-1133">Transmembrane helix</keyword>
<evidence type="ECO:0000256" key="1">
    <source>
        <dbReference type="SAM" id="Phobius"/>
    </source>
</evidence>
<evidence type="ECO:0000313" key="3">
    <source>
        <dbReference type="Proteomes" id="UP000011115"/>
    </source>
</evidence>
<evidence type="ECO:0000313" key="2">
    <source>
        <dbReference type="EnsemblPlants" id="PGSC0003DMT400083932"/>
    </source>
</evidence>
<keyword evidence="1" id="KW-0472">Membrane</keyword>
<dbReference type="PANTHER" id="PTHR34211">
    <property type="entry name" value="CALCINEURIN-LIKE METALLO-PHOSPHOESTERASE SUPERFAMILY PROTEIN"/>
    <property type="match status" value="1"/>
</dbReference>
<dbReference type="Gramene" id="PGSC0003DMT400083932">
    <property type="protein sequence ID" value="PGSC0003DMT400083932"/>
    <property type="gene ID" value="PGSC0003DMG400033662"/>
</dbReference>
<dbReference type="PANTHER" id="PTHR34211:SF5">
    <property type="entry name" value="CALCINEURIN-LIKE PHOSPHOESTERASE DOMAIN-CONTAINING PROTEIN"/>
    <property type="match status" value="1"/>
</dbReference>
<dbReference type="eggNOG" id="ENOG502QSAS">
    <property type="taxonomic scope" value="Eukaryota"/>
</dbReference>
<dbReference type="ExpressionAtlas" id="M1D7D5">
    <property type="expression patterns" value="baseline"/>
</dbReference>